<dbReference type="Proteomes" id="UP000032611">
    <property type="component" value="Chromosome"/>
</dbReference>
<dbReference type="PATRIC" id="fig|1486262.3.peg.883"/>
<dbReference type="InterPro" id="IPR005625">
    <property type="entry name" value="PepSY-ass_TM"/>
</dbReference>
<keyword evidence="1" id="KW-1133">Transmembrane helix</keyword>
<dbReference type="EMBL" id="CP010803">
    <property type="protein sequence ID" value="AJY47921.1"/>
    <property type="molecule type" value="Genomic_DNA"/>
</dbReference>
<keyword evidence="3" id="KW-1185">Reference proteome</keyword>
<feature type="transmembrane region" description="Helical" evidence="1">
    <location>
        <begin position="378"/>
        <end position="400"/>
    </location>
</feature>
<dbReference type="PANTHER" id="PTHR34219">
    <property type="entry name" value="IRON-REGULATED INNER MEMBRANE PROTEIN-RELATED"/>
    <property type="match status" value="1"/>
</dbReference>
<organism evidence="2 3">
    <name type="scientific">Martelella endophytica</name>
    <dbReference type="NCBI Taxonomy" id="1486262"/>
    <lineage>
        <taxon>Bacteria</taxon>
        <taxon>Pseudomonadati</taxon>
        <taxon>Pseudomonadota</taxon>
        <taxon>Alphaproteobacteria</taxon>
        <taxon>Hyphomicrobiales</taxon>
        <taxon>Aurantimonadaceae</taxon>
        <taxon>Martelella</taxon>
    </lineage>
</organism>
<dbReference type="RefSeq" id="WP_045684757.1">
    <property type="nucleotide sequence ID" value="NZ_CP010803.1"/>
</dbReference>
<name>A0A0D5LV90_MAREN</name>
<dbReference type="AlphaFoldDB" id="A0A0D5LV90"/>
<protein>
    <submittedName>
        <fullName evidence="2">Membrane protein</fullName>
    </submittedName>
</protein>
<dbReference type="HOGENOM" id="CLU_031962_3_2_5"/>
<dbReference type="STRING" id="1486262.TM49_04320"/>
<sequence>MTDTTLRAATPPAAAAKKYYYLAWRWHFYAGLYVIPFLCMLAVTGLTMLWISWSAGLGAERMAVTPQGEAMAVSTLETAAEAAVPDGRATQYISPLADNRIAAFAVETDAGTTGVALDPYSGAVMKTFPWRAGWYDFANKVHGTLMLGDFGDRMIEIAASLAIIMIVTGLYLHWPRNGSGWRSALAPQLSLRKRALWKSLHGVTGMWISLILLVFLLSGLSWAGVWGGKMVQAWNTFPAEKWGAPLSDSTHADMNHGDGKEVPWGLEQTPLPESGSLAGVEAIAGKVDIDSVAAFAGSLGFNGRFQLNLPKDTTGVWTISHDSMSNDGPNPTADRTIHIDQYTGRVLADIRFSDYSPYAKAMAVGIAFHEGDLGVWNLVLNTTFCLSVLLVSISGAIMWWKRRPATAGKRLFAPPRPQDIPFWKGAALLVVTLGIIFPMAGLAIAFILLLDAKLLRLVPSIRRVLS</sequence>
<feature type="transmembrane region" description="Helical" evidence="1">
    <location>
        <begin position="26"/>
        <end position="53"/>
    </location>
</feature>
<reference evidence="2 3" key="1">
    <citation type="journal article" date="2015" name="Genome Announc.">
        <title>Complete genome sequence of Martelella endophytica YC6887, which has antifungal activity associated with a halophyte.</title>
        <authorList>
            <person name="Khan A."/>
            <person name="Khan H."/>
            <person name="Chung E.J."/>
            <person name="Hossain M.T."/>
            <person name="Chung Y.R."/>
        </authorList>
    </citation>
    <scope>NUCLEOTIDE SEQUENCE [LARGE SCALE GENOMIC DNA]</scope>
    <source>
        <strain evidence="2">YC6887</strain>
    </source>
</reference>
<evidence type="ECO:0000313" key="2">
    <source>
        <dbReference type="EMBL" id="AJY47921.1"/>
    </source>
</evidence>
<proteinExistence type="predicted"/>
<dbReference type="KEGG" id="mey:TM49_04320"/>
<dbReference type="Pfam" id="PF03929">
    <property type="entry name" value="PepSY_TM"/>
    <property type="match status" value="1"/>
</dbReference>
<gene>
    <name evidence="2" type="ORF">TM49_04320</name>
</gene>
<evidence type="ECO:0000313" key="3">
    <source>
        <dbReference type="Proteomes" id="UP000032611"/>
    </source>
</evidence>
<feature type="transmembrane region" description="Helical" evidence="1">
    <location>
        <begin position="195"/>
        <end position="220"/>
    </location>
</feature>
<evidence type="ECO:0000256" key="1">
    <source>
        <dbReference type="SAM" id="Phobius"/>
    </source>
</evidence>
<feature type="transmembrane region" description="Helical" evidence="1">
    <location>
        <begin position="426"/>
        <end position="450"/>
    </location>
</feature>
<keyword evidence="1" id="KW-0812">Transmembrane</keyword>
<dbReference type="OrthoDB" id="9791166at2"/>
<keyword evidence="1" id="KW-0472">Membrane</keyword>
<accession>A0A0D5LV90</accession>
<dbReference type="PANTHER" id="PTHR34219:SF1">
    <property type="entry name" value="PEPSY DOMAIN-CONTAINING PROTEIN"/>
    <property type="match status" value="1"/>
</dbReference>
<feature type="transmembrane region" description="Helical" evidence="1">
    <location>
        <begin position="154"/>
        <end position="174"/>
    </location>
</feature>